<sequence>MPGTPEVEELCSAIEQSARKLGVAYSRDKVWPILTAYGDAFGHDATVVAFRVATSMRQAGELDCRFMTHPKEREPYAVALSNGITPETDHPVGDLLADIQERCPVDSYGIDFGVVGGFKKVYGFFTPETLQKVSTFADMPSMPRSLAANADFLARHGVADRVNVIGIDYGHRTVNVYLGAPAECYEPETIRSMLRELGMAEPSEQLLKLGEKSFGLYVTLNWESSKIERICYAVTTTDLATLPIPVEPEIVRFAQSIPYGGAERKFVYGIALAAEGEYHKIEAHLKWQAGVMDYI</sequence>
<keyword evidence="3 4" id="KW-0808">Transferase</keyword>
<proteinExistence type="inferred from homology"/>
<dbReference type="RefSeq" id="WP_073502277.1">
    <property type="nucleotide sequence ID" value="NZ_FRBI01000030.1"/>
</dbReference>
<comment type="similarity">
    <text evidence="1">Belongs to the aromatic prenyltransferase family.</text>
</comment>
<dbReference type="Pfam" id="PF11468">
    <property type="entry name" value="PTase_Orf2"/>
    <property type="match status" value="1"/>
</dbReference>
<accession>A0A1M7Q7Q0</accession>
<dbReference type="GO" id="GO:0004659">
    <property type="term" value="F:prenyltransferase activity"/>
    <property type="evidence" value="ECO:0007669"/>
    <property type="project" value="UniProtKB-KW"/>
</dbReference>
<dbReference type="CDD" id="cd13931">
    <property type="entry name" value="PT-CloQ_NphB"/>
    <property type="match status" value="1"/>
</dbReference>
<keyword evidence="2" id="KW-0637">Prenyltransferase</keyword>
<dbReference type="EMBL" id="FRBI01000030">
    <property type="protein sequence ID" value="SHN26497.1"/>
    <property type="molecule type" value="Genomic_DNA"/>
</dbReference>
<dbReference type="SFLD" id="SFLDS00036">
    <property type="entry name" value="Aromatic_Prenyltransferase"/>
    <property type="match status" value="1"/>
</dbReference>
<reference evidence="4 5" key="1">
    <citation type="submission" date="2016-11" db="EMBL/GenBank/DDBJ databases">
        <authorList>
            <person name="Jaros S."/>
            <person name="Januszkiewicz K."/>
            <person name="Wedrychowicz H."/>
        </authorList>
    </citation>
    <scope>NUCLEOTIDE SEQUENCE [LARGE SCALE GENOMIC DNA]</scope>
    <source>
        <strain evidence="4 5">CGMCC 4.2025</strain>
    </source>
</reference>
<evidence type="ECO:0000313" key="5">
    <source>
        <dbReference type="Proteomes" id="UP000184111"/>
    </source>
</evidence>
<organism evidence="4 5">
    <name type="scientific">Actinacidiphila paucisporea</name>
    <dbReference type="NCBI Taxonomy" id="310782"/>
    <lineage>
        <taxon>Bacteria</taxon>
        <taxon>Bacillati</taxon>
        <taxon>Actinomycetota</taxon>
        <taxon>Actinomycetes</taxon>
        <taxon>Kitasatosporales</taxon>
        <taxon>Streptomycetaceae</taxon>
        <taxon>Actinacidiphila</taxon>
    </lineage>
</organism>
<dbReference type="STRING" id="310782.SAMN05216499_13024"/>
<gene>
    <name evidence="4" type="ORF">SAMN05216499_13024</name>
</gene>
<dbReference type="InterPro" id="IPR036239">
    <property type="entry name" value="PrenylTrfase-like_sf"/>
</dbReference>
<evidence type="ECO:0000256" key="1">
    <source>
        <dbReference type="ARBA" id="ARBA00005368"/>
    </source>
</evidence>
<dbReference type="AlphaFoldDB" id="A0A1M7Q7Q0"/>
<evidence type="ECO:0000313" key="4">
    <source>
        <dbReference type="EMBL" id="SHN26497.1"/>
    </source>
</evidence>
<evidence type="ECO:0000256" key="3">
    <source>
        <dbReference type="ARBA" id="ARBA00022679"/>
    </source>
</evidence>
<dbReference type="SFLD" id="SFLDG01163">
    <property type="entry name" value="II"/>
    <property type="match status" value="1"/>
</dbReference>
<dbReference type="Proteomes" id="UP000184111">
    <property type="component" value="Unassembled WGS sequence"/>
</dbReference>
<name>A0A1M7Q7Q0_9ACTN</name>
<dbReference type="OrthoDB" id="4515750at2"/>
<keyword evidence="5" id="KW-1185">Reference proteome</keyword>
<dbReference type="SUPFAM" id="SSF143492">
    <property type="entry name" value="Prenyltransferase-like"/>
    <property type="match status" value="1"/>
</dbReference>
<dbReference type="InterPro" id="IPR020965">
    <property type="entry name" value="Prenyltransferase_CloQ"/>
</dbReference>
<evidence type="ECO:0000256" key="2">
    <source>
        <dbReference type="ARBA" id="ARBA00022602"/>
    </source>
</evidence>
<dbReference type="InterPro" id="IPR033964">
    <property type="entry name" value="ABBA"/>
</dbReference>
<protein>
    <submittedName>
        <fullName evidence="4">Aromatic prenyltransferase Orf2</fullName>
    </submittedName>
</protein>